<dbReference type="InterPro" id="IPR005625">
    <property type="entry name" value="PepSY-ass_TM"/>
</dbReference>
<dbReference type="PANTHER" id="PTHR34219">
    <property type="entry name" value="IRON-REGULATED INNER MEMBRANE PROTEIN-RELATED"/>
    <property type="match status" value="1"/>
</dbReference>
<dbReference type="Proteomes" id="UP000514716">
    <property type="component" value="Chromosome"/>
</dbReference>
<dbReference type="RefSeq" id="WP_182092023.1">
    <property type="nucleotide sequence ID" value="NZ_CP059540.1"/>
</dbReference>
<feature type="transmembrane region" description="Helical" evidence="1">
    <location>
        <begin position="149"/>
        <end position="169"/>
    </location>
</feature>
<sequence>MKEKKKPFRDWHQTIWRWHFYAGLFAAPFLIVLAFSGAVYLFKPQIEGVLYKSQFQVEEVMEERLAPSAIVGVVQSRYPEAAITAVKNYDEKDRTVELSVMDGDLAKSVYVDPYTGKFQGELVVSDKFTELFKKLHSELIIGGTFANRLVELAACWTIILLATGLYLWWPRTRSSIWGTLLPRMRARGRLFWRDLHAVPAFWFSILILLLIMSGLPWSGVMGGQIDRLANSTHSGYPEYAHSFGDKPESKVRAVDAAEDVPWASQNDIMPVSGSGYQSLSIDDVDMIASMEHIQLPYTISLPAQETGVYTIASSHAAPWDNAALHVDQYSGAVLSDVRFSDYGVLAKAITAGIAFHEGRLFGWPNQLLGLLTCLAMILLVVSSLVMWRKRKPDGLGSPKKPMDRKVSWMVLGIMLIGGLLMPLVGISILIALAVDVLVINRIPRARSWFHGK</sequence>
<dbReference type="Pfam" id="PF03929">
    <property type="entry name" value="PepSY_TM"/>
    <property type="match status" value="1"/>
</dbReference>
<evidence type="ECO:0000313" key="2">
    <source>
        <dbReference type="EMBL" id="QMT17321.1"/>
    </source>
</evidence>
<dbReference type="AlphaFoldDB" id="A0A7D7RGB4"/>
<dbReference type="PANTHER" id="PTHR34219:SF1">
    <property type="entry name" value="PEPSY DOMAIN-CONTAINING PROTEIN"/>
    <property type="match status" value="1"/>
</dbReference>
<evidence type="ECO:0000313" key="3">
    <source>
        <dbReference type="Proteomes" id="UP000514716"/>
    </source>
</evidence>
<keyword evidence="1" id="KW-0472">Membrane</keyword>
<feature type="transmembrane region" description="Helical" evidence="1">
    <location>
        <begin position="20"/>
        <end position="42"/>
    </location>
</feature>
<accession>A0A7D7RGB4</accession>
<feature type="transmembrane region" description="Helical" evidence="1">
    <location>
        <begin position="367"/>
        <end position="387"/>
    </location>
</feature>
<dbReference type="EMBL" id="CP059540">
    <property type="protein sequence ID" value="QMT17321.1"/>
    <property type="molecule type" value="Genomic_DNA"/>
</dbReference>
<protein>
    <submittedName>
        <fullName evidence="2">PepSY domain-containing protein</fullName>
    </submittedName>
</protein>
<keyword evidence="1" id="KW-0812">Transmembrane</keyword>
<reference evidence="2 3" key="1">
    <citation type="submission" date="2020-07" db="EMBL/GenBank/DDBJ databases">
        <title>Screening of a cold-adapted Planococcus bacterium producing protease in traditional shrimp paste and protease identification by genome sequencing.</title>
        <authorList>
            <person name="Gao R."/>
            <person name="Leng W."/>
            <person name="Chu Q."/>
            <person name="Wu X."/>
            <person name="Liu H."/>
            <person name="Li X."/>
        </authorList>
    </citation>
    <scope>NUCLEOTIDE SEQUENCE [LARGE SCALE GENOMIC DNA]</scope>
    <source>
        <strain evidence="2 3">XJ11</strain>
    </source>
</reference>
<gene>
    <name evidence="2" type="ORF">H1Q58_15425</name>
</gene>
<name>A0A7D7RGB4_PLAMR</name>
<keyword evidence="1" id="KW-1133">Transmembrane helix</keyword>
<evidence type="ECO:0000256" key="1">
    <source>
        <dbReference type="SAM" id="Phobius"/>
    </source>
</evidence>
<dbReference type="KEGG" id="pdec:H1Q58_15425"/>
<feature type="transmembrane region" description="Helical" evidence="1">
    <location>
        <begin position="190"/>
        <end position="212"/>
    </location>
</feature>
<organism evidence="2 3">
    <name type="scientific">Planococcus maritimus</name>
    <dbReference type="NCBI Taxonomy" id="192421"/>
    <lineage>
        <taxon>Bacteria</taxon>
        <taxon>Bacillati</taxon>
        <taxon>Bacillota</taxon>
        <taxon>Bacilli</taxon>
        <taxon>Bacillales</taxon>
        <taxon>Caryophanaceae</taxon>
        <taxon>Planococcus</taxon>
    </lineage>
</organism>
<feature type="transmembrane region" description="Helical" evidence="1">
    <location>
        <begin position="408"/>
        <end position="434"/>
    </location>
</feature>
<proteinExistence type="predicted"/>
<keyword evidence="3" id="KW-1185">Reference proteome</keyword>